<evidence type="ECO:0000256" key="7">
    <source>
        <dbReference type="SAM" id="SignalP"/>
    </source>
</evidence>
<dbReference type="PROSITE" id="PS50835">
    <property type="entry name" value="IG_LIKE"/>
    <property type="match status" value="1"/>
</dbReference>
<keyword evidence="2" id="KW-0391">Immunity</keyword>
<keyword evidence="5" id="KW-0393">Immunoglobulin domain</keyword>
<dbReference type="SMART" id="SM00406">
    <property type="entry name" value="IGv"/>
    <property type="match status" value="1"/>
</dbReference>
<dbReference type="Ensembl" id="ENSRFET00010032820.1">
    <property type="protein sequence ID" value="ENSRFEP00010030259.1"/>
    <property type="gene ID" value="ENSRFEG00010020042.1"/>
</dbReference>
<evidence type="ECO:0000256" key="1">
    <source>
        <dbReference type="ARBA" id="ARBA00022729"/>
    </source>
</evidence>
<dbReference type="InterPro" id="IPR007110">
    <property type="entry name" value="Ig-like_dom"/>
</dbReference>
<dbReference type="Gene3D" id="2.60.40.10">
    <property type="entry name" value="Immunoglobulins"/>
    <property type="match status" value="1"/>
</dbReference>
<evidence type="ECO:0000313" key="10">
    <source>
        <dbReference type="Proteomes" id="UP000472240"/>
    </source>
</evidence>
<dbReference type="AlphaFoldDB" id="A0A671FXT6"/>
<dbReference type="InParanoid" id="A0A671FXT6"/>
<dbReference type="InterPro" id="IPR051006">
    <property type="entry name" value="TCR_variable_domain"/>
</dbReference>
<evidence type="ECO:0000256" key="4">
    <source>
        <dbReference type="ARBA" id="ARBA00023170"/>
    </source>
</evidence>
<dbReference type="InterPro" id="IPR003598">
    <property type="entry name" value="Ig_sub2"/>
</dbReference>
<name>A0A671FXT6_RHIFE</name>
<proteinExistence type="predicted"/>
<keyword evidence="1 7" id="KW-0732">Signal</keyword>
<dbReference type="SMART" id="SM00409">
    <property type="entry name" value="IG"/>
    <property type="match status" value="1"/>
</dbReference>
<evidence type="ECO:0000256" key="6">
    <source>
        <dbReference type="ARBA" id="ARBA00043266"/>
    </source>
</evidence>
<dbReference type="Pfam" id="PF07686">
    <property type="entry name" value="V-set"/>
    <property type="match status" value="1"/>
</dbReference>
<evidence type="ECO:0000313" key="9">
    <source>
        <dbReference type="Ensembl" id="ENSRFEP00010030259.1"/>
    </source>
</evidence>
<dbReference type="InterPro" id="IPR036179">
    <property type="entry name" value="Ig-like_dom_sf"/>
</dbReference>
<feature type="chain" id="PRO_5025333746" description="Ig-like domain-containing protein" evidence="7">
    <location>
        <begin position="20"/>
        <end position="149"/>
    </location>
</feature>
<keyword evidence="10" id="KW-1185">Reference proteome</keyword>
<dbReference type="PANTHER" id="PTHR19343:SF13">
    <property type="entry name" value="T CELL RECEPTOR ALPHA VARIABLE 21"/>
    <property type="match status" value="1"/>
</dbReference>
<reference evidence="10" key="3">
    <citation type="submission" date="2018-12" db="EMBL/GenBank/DDBJ databases">
        <title>G10K-VGP greater horseshoe bat female genome, primary haplotype.</title>
        <authorList>
            <person name="Teeling E."/>
            <person name="Myers G."/>
            <person name="Vernes S."/>
            <person name="Pippel M."/>
            <person name="Winkler S."/>
            <person name="Fedrigo O."/>
            <person name="Rhie A."/>
            <person name="Koren S."/>
            <person name="Phillippy A."/>
            <person name="Lewin H."/>
            <person name="Damas J."/>
            <person name="Howe K."/>
            <person name="Mountcastle J."/>
            <person name="Jarvis E.D."/>
        </authorList>
    </citation>
    <scope>NUCLEOTIDE SEQUENCE [LARGE SCALE GENOMIC DNA]</scope>
</reference>
<evidence type="ECO:0000256" key="3">
    <source>
        <dbReference type="ARBA" id="ARBA00023130"/>
    </source>
</evidence>
<feature type="signal peptide" evidence="7">
    <location>
        <begin position="1"/>
        <end position="19"/>
    </location>
</feature>
<dbReference type="InterPro" id="IPR013106">
    <property type="entry name" value="Ig_V-set"/>
</dbReference>
<dbReference type="PANTHER" id="PTHR19343">
    <property type="entry name" value="T CELL RECEPTOR ALPHA VARIABLE 1-2"/>
    <property type="match status" value="1"/>
</dbReference>
<dbReference type="GO" id="GO:0002250">
    <property type="term" value="P:adaptive immune response"/>
    <property type="evidence" value="ECO:0007669"/>
    <property type="project" value="UniProtKB-KW"/>
</dbReference>
<accession>A0A671FXT6</accession>
<reference evidence="9 10" key="2">
    <citation type="journal article" date="2018" name="Annu Rev Anim Biosci">
        <title>Bat Biology, Genomes, and the Bat1K Project: To Generate Chromosome-Level Genomes for All Living Bat Species.</title>
        <authorList>
            <person name="Teeling E.C."/>
            <person name="Vernes S.C."/>
            <person name="Davalos L.M."/>
            <person name="Ray D.A."/>
            <person name="Gilbert M.T.P."/>
            <person name="Myers E."/>
        </authorList>
    </citation>
    <scope>NUCLEOTIDE SEQUENCE</scope>
</reference>
<reference evidence="9 10" key="1">
    <citation type="journal article" date="2015" name="Annu Rev Anim Biosci">
        <title>The Genome 10K Project: a way forward.</title>
        <authorList>
            <person name="Koepfli K.P."/>
            <person name="Paten B."/>
            <person name="O'Brien S.J."/>
            <person name="Koepfli K.P."/>
            <person name="Paten B."/>
            <person name="Antunes A."/>
            <person name="Belov K."/>
            <person name="Bustamante C."/>
            <person name="Castoe T.A."/>
            <person name="Clawson H."/>
            <person name="Crawford A.J."/>
            <person name="Diekhans M."/>
            <person name="Distel D."/>
            <person name="Durbin R."/>
            <person name="Earl D."/>
            <person name="Fujita M.K."/>
            <person name="Gamble T."/>
            <person name="Georges A."/>
            <person name="Gemmell N."/>
            <person name="Gilbert M.T."/>
            <person name="Graves J.M."/>
            <person name="Green R.E."/>
            <person name="Hickey G."/>
            <person name="Jarvis E.D."/>
            <person name="Johnson W."/>
            <person name="Komissarov A."/>
            <person name="Korf I."/>
            <person name="Kuhn R."/>
            <person name="Larkin D.M."/>
            <person name="Lewin H."/>
            <person name="Lopez J.V."/>
            <person name="Ma J."/>
            <person name="Marques-Bonet T."/>
            <person name="Miller W."/>
            <person name="Murphy R."/>
            <person name="Pevzner P."/>
            <person name="Shapiro B."/>
            <person name="Steiner C."/>
            <person name="Tamazian G."/>
            <person name="Venkatesh B."/>
            <person name="Wang J."/>
            <person name="Wayne R."/>
            <person name="Wiley E."/>
            <person name="Yang H."/>
            <person name="Zhang G."/>
            <person name="Haussler D."/>
            <person name="Ryder O."/>
            <person name="O'Brien S.J."/>
        </authorList>
    </citation>
    <scope>NUCLEOTIDE SEQUENCE</scope>
</reference>
<organism evidence="9 10">
    <name type="scientific">Rhinolophus ferrumequinum</name>
    <name type="common">Greater horseshoe bat</name>
    <dbReference type="NCBI Taxonomy" id="59479"/>
    <lineage>
        <taxon>Eukaryota</taxon>
        <taxon>Metazoa</taxon>
        <taxon>Chordata</taxon>
        <taxon>Craniata</taxon>
        <taxon>Vertebrata</taxon>
        <taxon>Euteleostomi</taxon>
        <taxon>Mammalia</taxon>
        <taxon>Eutheria</taxon>
        <taxon>Laurasiatheria</taxon>
        <taxon>Chiroptera</taxon>
        <taxon>Yinpterochiroptera</taxon>
        <taxon>Rhinolophoidea</taxon>
        <taxon>Rhinolophidae</taxon>
        <taxon>Rhinolophinae</taxon>
        <taxon>Rhinolophus</taxon>
    </lineage>
</organism>
<feature type="domain" description="Ig-like" evidence="8">
    <location>
        <begin position="21"/>
        <end position="126"/>
    </location>
</feature>
<dbReference type="Proteomes" id="UP000472240">
    <property type="component" value="Chromosome 6"/>
</dbReference>
<keyword evidence="4" id="KW-0675">Receptor</keyword>
<dbReference type="GeneTree" id="ENSGT00940000163708"/>
<reference evidence="9" key="4">
    <citation type="submission" date="2025-08" db="UniProtKB">
        <authorList>
            <consortium name="Ensembl"/>
        </authorList>
    </citation>
    <scope>IDENTIFICATION</scope>
</reference>
<dbReference type="SUPFAM" id="SSF48726">
    <property type="entry name" value="Immunoglobulin"/>
    <property type="match status" value="1"/>
</dbReference>
<keyword evidence="6" id="KW-1279">T cell receptor</keyword>
<evidence type="ECO:0000259" key="8">
    <source>
        <dbReference type="PROSITE" id="PS50835"/>
    </source>
</evidence>
<reference evidence="9" key="5">
    <citation type="submission" date="2025-09" db="UniProtKB">
        <authorList>
            <consortium name="Ensembl"/>
        </authorList>
    </citation>
    <scope>IDENTIFICATION</scope>
</reference>
<dbReference type="GO" id="GO:0042101">
    <property type="term" value="C:T cell receptor complex"/>
    <property type="evidence" value="ECO:0007669"/>
    <property type="project" value="UniProtKB-KW"/>
</dbReference>
<dbReference type="InterPro" id="IPR013783">
    <property type="entry name" value="Ig-like_fold"/>
</dbReference>
<sequence>MDKFVSLLIFWLQLDCVSSKQEVNQSPEVLTIKEGHSLFLNCSYTDSAIYTLQWYRQDPGKGLTLLLIQSSPGVQETGRIKAFFDKTSRHSALHIASAQLSDSATYLCAVRHSAQQPPVNNTQTLQLRLQPHVLFLKLRNLSPLRGFQN</sequence>
<dbReference type="InterPro" id="IPR003599">
    <property type="entry name" value="Ig_sub"/>
</dbReference>
<dbReference type="SMART" id="SM00408">
    <property type="entry name" value="IGc2"/>
    <property type="match status" value="1"/>
</dbReference>
<keyword evidence="3" id="KW-1064">Adaptive immunity</keyword>
<dbReference type="OMA" id="QWVSSKQ"/>
<evidence type="ECO:0000256" key="5">
    <source>
        <dbReference type="ARBA" id="ARBA00023319"/>
    </source>
</evidence>
<protein>
    <recommendedName>
        <fullName evidence="8">Ig-like domain-containing protein</fullName>
    </recommendedName>
</protein>
<evidence type="ECO:0000256" key="2">
    <source>
        <dbReference type="ARBA" id="ARBA00022859"/>
    </source>
</evidence>
<dbReference type="FunCoup" id="A0A671FXT6">
    <property type="interactions" value="39"/>
</dbReference>
<dbReference type="GO" id="GO:0042605">
    <property type="term" value="F:peptide antigen binding"/>
    <property type="evidence" value="ECO:0007669"/>
    <property type="project" value="TreeGrafter"/>
</dbReference>